<dbReference type="EnsemblPlants" id="Ma02_t14770.1">
    <property type="protein sequence ID" value="Ma02_p14770.1"/>
    <property type="gene ID" value="Ma02_g14770"/>
</dbReference>
<evidence type="ECO:0000313" key="3">
    <source>
        <dbReference type="EnsemblPlants" id="Ma02_p14770.1"/>
    </source>
</evidence>
<dbReference type="InParanoid" id="A0A804I2X8"/>
<protein>
    <submittedName>
        <fullName evidence="2">(wild Malaysian banana) hypothetical protein</fullName>
    </submittedName>
</protein>
<keyword evidence="1" id="KW-0812">Transmembrane</keyword>
<accession>A0A804I2X8</accession>
<reference evidence="3" key="2">
    <citation type="submission" date="2021-05" db="UniProtKB">
        <authorList>
            <consortium name="EnsemblPlants"/>
        </authorList>
    </citation>
    <scope>IDENTIFICATION</scope>
    <source>
        <strain evidence="3">subsp. malaccensis</strain>
    </source>
</reference>
<gene>
    <name evidence="2" type="ORF">GSMUA_69710.1</name>
</gene>
<dbReference type="EMBL" id="HG996467">
    <property type="protein sequence ID" value="CAG1862077.1"/>
    <property type="molecule type" value="Genomic_DNA"/>
</dbReference>
<evidence type="ECO:0000313" key="2">
    <source>
        <dbReference type="EMBL" id="CAG1862077.1"/>
    </source>
</evidence>
<dbReference type="Proteomes" id="UP000012960">
    <property type="component" value="Unplaced"/>
</dbReference>
<keyword evidence="1" id="KW-0472">Membrane</keyword>
<evidence type="ECO:0000256" key="1">
    <source>
        <dbReference type="SAM" id="Phobius"/>
    </source>
</evidence>
<name>A0A804I2X8_MUSAM</name>
<evidence type="ECO:0000313" key="4">
    <source>
        <dbReference type="Proteomes" id="UP000012960"/>
    </source>
</evidence>
<keyword evidence="1" id="KW-1133">Transmembrane helix</keyword>
<sequence>MWKHSYNTLIHITILWHISLVSPLLVVSFEVEIHRKFLWFVIRRERWCRAKADRRFGRTDMVFKQC</sequence>
<dbReference type="AlphaFoldDB" id="A0A804I2X8"/>
<proteinExistence type="predicted"/>
<organism evidence="3 4">
    <name type="scientific">Musa acuminata subsp. malaccensis</name>
    <name type="common">Wild banana</name>
    <name type="synonym">Musa malaccensis</name>
    <dbReference type="NCBI Taxonomy" id="214687"/>
    <lineage>
        <taxon>Eukaryota</taxon>
        <taxon>Viridiplantae</taxon>
        <taxon>Streptophyta</taxon>
        <taxon>Embryophyta</taxon>
        <taxon>Tracheophyta</taxon>
        <taxon>Spermatophyta</taxon>
        <taxon>Magnoliopsida</taxon>
        <taxon>Liliopsida</taxon>
        <taxon>Zingiberales</taxon>
        <taxon>Musaceae</taxon>
        <taxon>Musa</taxon>
    </lineage>
</organism>
<keyword evidence="4" id="KW-1185">Reference proteome</keyword>
<feature type="transmembrane region" description="Helical" evidence="1">
    <location>
        <begin position="6"/>
        <end position="27"/>
    </location>
</feature>
<dbReference type="Gramene" id="Ma02_t14770.1">
    <property type="protein sequence ID" value="Ma02_p14770.1"/>
    <property type="gene ID" value="Ma02_g14770"/>
</dbReference>
<reference evidence="2" key="1">
    <citation type="submission" date="2021-03" db="EMBL/GenBank/DDBJ databases">
        <authorList>
            <consortium name="Genoscope - CEA"/>
            <person name="William W."/>
        </authorList>
    </citation>
    <scope>NUCLEOTIDE SEQUENCE</scope>
    <source>
        <strain evidence="2">Doubled-haploid Pahang</strain>
    </source>
</reference>